<keyword evidence="2" id="KW-1185">Reference proteome</keyword>
<proteinExistence type="predicted"/>
<reference evidence="1" key="1">
    <citation type="journal article" date="2023" name="BMC Genomics">
        <title>Chromosome-level genome assemblies of Cutaneotrichosporon spp. (Trichosporonales, Basidiomycota) reveal imbalanced evolution between nucleotide sequences and chromosome synteny.</title>
        <authorList>
            <person name="Kobayashi Y."/>
            <person name="Kayamori A."/>
            <person name="Aoki K."/>
            <person name="Shiwa Y."/>
            <person name="Matsutani M."/>
            <person name="Fujita N."/>
            <person name="Sugita T."/>
            <person name="Iwasaki W."/>
            <person name="Tanaka N."/>
            <person name="Takashima M."/>
        </authorList>
    </citation>
    <scope>NUCLEOTIDE SEQUENCE</scope>
    <source>
        <strain evidence="1">HIS016</strain>
    </source>
</reference>
<reference evidence="1" key="2">
    <citation type="submission" date="2023-06" db="EMBL/GenBank/DDBJ databases">
        <authorList>
            <person name="Kobayashi Y."/>
            <person name="Kayamori A."/>
            <person name="Aoki K."/>
            <person name="Shiwa Y."/>
            <person name="Fujita N."/>
            <person name="Sugita T."/>
            <person name="Iwasaki W."/>
            <person name="Tanaka N."/>
            <person name="Takashima M."/>
        </authorList>
    </citation>
    <scope>NUCLEOTIDE SEQUENCE</scope>
    <source>
        <strain evidence="1">HIS016</strain>
    </source>
</reference>
<evidence type="ECO:0000313" key="2">
    <source>
        <dbReference type="Proteomes" id="UP001222932"/>
    </source>
</evidence>
<sequence>MTIELTDPNTALLSGDGAILQVPNALARTWDLPMGSHTSTGIYLPFPAHILAHALDILASRRSPSCQSLDAESVRSLIALEGYGVPVLAALVDLPLPEGMSYMLAAVYSTMGDKTTGVRRPRVLPLPPAALPAWCRVVLEERAPHAVRALDS</sequence>
<name>A0AAD3TV36_9TREE</name>
<organism evidence="1 2">
    <name type="scientific">Cutaneotrichosporon spelunceum</name>
    <dbReference type="NCBI Taxonomy" id="1672016"/>
    <lineage>
        <taxon>Eukaryota</taxon>
        <taxon>Fungi</taxon>
        <taxon>Dikarya</taxon>
        <taxon>Basidiomycota</taxon>
        <taxon>Agaricomycotina</taxon>
        <taxon>Tremellomycetes</taxon>
        <taxon>Trichosporonales</taxon>
        <taxon>Trichosporonaceae</taxon>
        <taxon>Cutaneotrichosporon</taxon>
    </lineage>
</organism>
<gene>
    <name evidence="1" type="ORF">CspeluHIS016_0403100</name>
</gene>
<accession>A0AAD3TV36</accession>
<evidence type="ECO:0000313" key="1">
    <source>
        <dbReference type="EMBL" id="GMK57476.1"/>
    </source>
</evidence>
<comment type="caution">
    <text evidence="1">The sequence shown here is derived from an EMBL/GenBank/DDBJ whole genome shotgun (WGS) entry which is preliminary data.</text>
</comment>
<protein>
    <submittedName>
        <fullName evidence="1">Uncharacterized protein</fullName>
    </submittedName>
</protein>
<dbReference type="Proteomes" id="UP001222932">
    <property type="component" value="Unassembled WGS sequence"/>
</dbReference>
<dbReference type="EMBL" id="BTCM01000004">
    <property type="protein sequence ID" value="GMK57476.1"/>
    <property type="molecule type" value="Genomic_DNA"/>
</dbReference>
<dbReference type="AlphaFoldDB" id="A0AAD3TV36"/>